<gene>
    <name evidence="1" type="ORF">OVN521_LOCUS23434</name>
</gene>
<keyword evidence="2" id="KW-1185">Reference proteome</keyword>
<reference evidence="1" key="1">
    <citation type="submission" date="2021-02" db="EMBL/GenBank/DDBJ databases">
        <authorList>
            <person name="Nowell W R."/>
        </authorList>
    </citation>
    <scope>NUCLEOTIDE SEQUENCE</scope>
</reference>
<dbReference type="EMBL" id="CAJOBG010005312">
    <property type="protein sequence ID" value="CAF4147937.1"/>
    <property type="molecule type" value="Genomic_DNA"/>
</dbReference>
<sequence>MDQLIDVVKMHRVLMDSPLNEDGT</sequence>
<evidence type="ECO:0000313" key="1">
    <source>
        <dbReference type="EMBL" id="CAF4147937.1"/>
    </source>
</evidence>
<proteinExistence type="predicted"/>
<accession>A0A819XUM4</accession>
<evidence type="ECO:0000313" key="2">
    <source>
        <dbReference type="Proteomes" id="UP000663866"/>
    </source>
</evidence>
<comment type="caution">
    <text evidence="1">The sequence shown here is derived from an EMBL/GenBank/DDBJ whole genome shotgun (WGS) entry which is preliminary data.</text>
</comment>
<dbReference type="AlphaFoldDB" id="A0A819XUM4"/>
<feature type="non-terminal residue" evidence="1">
    <location>
        <position position="24"/>
    </location>
</feature>
<dbReference type="Proteomes" id="UP000663866">
    <property type="component" value="Unassembled WGS sequence"/>
</dbReference>
<name>A0A819XUM4_9BILA</name>
<organism evidence="1 2">
    <name type="scientific">Rotaria magnacalcarata</name>
    <dbReference type="NCBI Taxonomy" id="392030"/>
    <lineage>
        <taxon>Eukaryota</taxon>
        <taxon>Metazoa</taxon>
        <taxon>Spiralia</taxon>
        <taxon>Gnathifera</taxon>
        <taxon>Rotifera</taxon>
        <taxon>Eurotatoria</taxon>
        <taxon>Bdelloidea</taxon>
        <taxon>Philodinida</taxon>
        <taxon>Philodinidae</taxon>
        <taxon>Rotaria</taxon>
    </lineage>
</organism>
<protein>
    <submittedName>
        <fullName evidence="1">Uncharacterized protein</fullName>
    </submittedName>
</protein>